<organism evidence="3">
    <name type="scientific">Schistocephalus solidus</name>
    <name type="common">Tapeworm</name>
    <dbReference type="NCBI Taxonomy" id="70667"/>
    <lineage>
        <taxon>Eukaryota</taxon>
        <taxon>Metazoa</taxon>
        <taxon>Spiralia</taxon>
        <taxon>Lophotrochozoa</taxon>
        <taxon>Platyhelminthes</taxon>
        <taxon>Cestoda</taxon>
        <taxon>Eucestoda</taxon>
        <taxon>Diphyllobothriidea</taxon>
        <taxon>Diphyllobothriidae</taxon>
        <taxon>Schistocephalus</taxon>
    </lineage>
</organism>
<accession>A0A183SKX0</accession>
<gene>
    <name evidence="1" type="ORF">SSLN_LOCUS4868</name>
</gene>
<reference evidence="3" key="1">
    <citation type="submission" date="2016-06" db="UniProtKB">
        <authorList>
            <consortium name="WormBaseParasite"/>
        </authorList>
    </citation>
    <scope>IDENTIFICATION</scope>
</reference>
<dbReference type="WBParaSite" id="SSLN_0000502301-mRNA-1">
    <property type="protein sequence ID" value="SSLN_0000502301-mRNA-1"/>
    <property type="gene ID" value="SSLN_0000502301"/>
</dbReference>
<dbReference type="STRING" id="70667.A0A183SKX0"/>
<dbReference type="AlphaFoldDB" id="A0A183SKX0"/>
<evidence type="ECO:0000313" key="1">
    <source>
        <dbReference type="EMBL" id="VDL91253.1"/>
    </source>
</evidence>
<keyword evidence="2" id="KW-1185">Reference proteome</keyword>
<name>A0A183SKX0_SCHSO</name>
<evidence type="ECO:0000313" key="2">
    <source>
        <dbReference type="Proteomes" id="UP000275846"/>
    </source>
</evidence>
<dbReference type="Proteomes" id="UP000275846">
    <property type="component" value="Unassembled WGS sequence"/>
</dbReference>
<evidence type="ECO:0000313" key="3">
    <source>
        <dbReference type="WBParaSite" id="SSLN_0000502301-mRNA-1"/>
    </source>
</evidence>
<proteinExistence type="predicted"/>
<dbReference type="OrthoDB" id="19014at2759"/>
<dbReference type="EMBL" id="UYSU01033026">
    <property type="protein sequence ID" value="VDL91253.1"/>
    <property type="molecule type" value="Genomic_DNA"/>
</dbReference>
<sequence length="131" mass="14995">MNSLDACELPVIRVPDMERIRNARRKRQQQLKRWYQYDKSIEKDLQKKQKKGLPVSPLAGRKSLIKCVQFSQGIILLEAAARGDLDEDLISFDGQARSFFEIRNHLGGAFCLCVPFGQGRKGCQMLAREDL</sequence>
<protein>
    <submittedName>
        <fullName evidence="3">POP1 domain-containing protein</fullName>
    </submittedName>
</protein>
<reference evidence="1 2" key="2">
    <citation type="submission" date="2018-11" db="EMBL/GenBank/DDBJ databases">
        <authorList>
            <consortium name="Pathogen Informatics"/>
        </authorList>
    </citation>
    <scope>NUCLEOTIDE SEQUENCE [LARGE SCALE GENOMIC DNA]</scope>
    <source>
        <strain evidence="1 2">NST_G2</strain>
    </source>
</reference>